<dbReference type="GO" id="GO:0008832">
    <property type="term" value="F:dGTPase activity"/>
    <property type="evidence" value="ECO:0007669"/>
    <property type="project" value="TreeGrafter"/>
</dbReference>
<dbReference type="Gene3D" id="1.10.3210.10">
    <property type="entry name" value="Hypothetical protein af1432"/>
    <property type="match status" value="1"/>
</dbReference>
<dbReference type="Pfam" id="PF01966">
    <property type="entry name" value="HD"/>
    <property type="match status" value="1"/>
</dbReference>
<dbReference type="OrthoDB" id="9814017at2"/>
<feature type="domain" description="HD/PDEase" evidence="1">
    <location>
        <begin position="45"/>
        <end position="181"/>
    </location>
</feature>
<gene>
    <name evidence="2" type="ORF">CVV65_11075</name>
</gene>
<dbReference type="RefSeq" id="WP_100668181.1">
    <property type="nucleotide sequence ID" value="NZ_CP024955.1"/>
</dbReference>
<dbReference type="PANTHER" id="PTHR11373:SF4">
    <property type="entry name" value="DEOXYNUCLEOSIDE TRIPHOSPHATE TRIPHOSPHOHYDROLASE SAMHD1"/>
    <property type="match status" value="1"/>
</dbReference>
<dbReference type="PANTHER" id="PTHR11373">
    <property type="entry name" value="DEOXYNUCLEOSIDE TRIPHOSPHATE TRIPHOSPHOHYDROLASE"/>
    <property type="match status" value="1"/>
</dbReference>
<organism evidence="2 3">
    <name type="scientific">Kyrpidia spormannii</name>
    <dbReference type="NCBI Taxonomy" id="2055160"/>
    <lineage>
        <taxon>Bacteria</taxon>
        <taxon>Bacillati</taxon>
        <taxon>Bacillota</taxon>
        <taxon>Bacilli</taxon>
        <taxon>Bacillales</taxon>
        <taxon>Alicyclobacillaceae</taxon>
        <taxon>Kyrpidia</taxon>
    </lineage>
</organism>
<evidence type="ECO:0000313" key="3">
    <source>
        <dbReference type="Proteomes" id="UP000231932"/>
    </source>
</evidence>
<dbReference type="Pfam" id="PF19276">
    <property type="entry name" value="HD_assoc_2"/>
    <property type="match status" value="1"/>
</dbReference>
<dbReference type="InterPro" id="IPR045509">
    <property type="entry name" value="HD_assoc_2"/>
</dbReference>
<keyword evidence="3" id="KW-1185">Reference proteome</keyword>
<dbReference type="EMBL" id="CP024955">
    <property type="protein sequence ID" value="ATY85401.1"/>
    <property type="molecule type" value="Genomic_DNA"/>
</dbReference>
<dbReference type="SMART" id="SM00471">
    <property type="entry name" value="HDc"/>
    <property type="match status" value="1"/>
</dbReference>
<dbReference type="KEGG" id="kyr:CVV65_11075"/>
<dbReference type="AlphaFoldDB" id="A0A2K8N7T3"/>
<dbReference type="InterPro" id="IPR006674">
    <property type="entry name" value="HD_domain"/>
</dbReference>
<sequence>MMIRDPIHGDIHLSSWATRVIDTRAFQRLRGIRQLGTAYLVYPGCHHTRFEHSLGTYWVAKQIMNHLWAAGSSELTQADAGQLEGVALAALLHDVTHVPFGHTLEDEWRLFPRHDTGARLRHVFSEEIGELLDRMGVLSFVHRLLDPREPFEWPWAREIVSGTVDADLFDYVRRDARFAGLRMDYDDRIVSNFIIAEGRLALNLVKGGRERADVRSEFFHMLHMRYVLTERLYYHHAKIASSAMVARMVEWGAEGEGITEEQLLGWGDAELLEALRRMGEKDGRIGRMLDRLARRGLFKRGVEVYPGDLSPEQRIRWVQGLREPATRRRLERWIARRLGCGEDEVILYCQAETFMKEVDARCLTADGVKPLGEAGVTTELEVRLLEQKYRDLWRLYVLVPPEWRERCREHREPILKALDEAAEAPSGKLG</sequence>
<reference evidence="3" key="1">
    <citation type="submission" date="2017-11" db="EMBL/GenBank/DDBJ databases">
        <title>Complete Genome Sequence of Kyrpidia sp. Strain EA-1, a thermophilic, hydrogen-oxidizing Bacterium, isolated from the Azores.</title>
        <authorList>
            <person name="Reiner J.E."/>
            <person name="Lapp C.J."/>
            <person name="Bunk B."/>
            <person name="Gescher J."/>
        </authorList>
    </citation>
    <scope>NUCLEOTIDE SEQUENCE [LARGE SCALE GENOMIC DNA]</scope>
    <source>
        <strain evidence="3">EA-1</strain>
    </source>
</reference>
<evidence type="ECO:0000259" key="1">
    <source>
        <dbReference type="SMART" id="SM00471"/>
    </source>
</evidence>
<protein>
    <recommendedName>
        <fullName evidence="1">HD/PDEase domain-containing protein</fullName>
    </recommendedName>
</protein>
<dbReference type="Proteomes" id="UP000231932">
    <property type="component" value="Chromosome"/>
</dbReference>
<evidence type="ECO:0000313" key="2">
    <source>
        <dbReference type="EMBL" id="ATY85401.1"/>
    </source>
</evidence>
<proteinExistence type="predicted"/>
<dbReference type="GO" id="GO:0006203">
    <property type="term" value="P:dGTP catabolic process"/>
    <property type="evidence" value="ECO:0007669"/>
    <property type="project" value="TreeGrafter"/>
</dbReference>
<accession>A0A2K8N7T3</accession>
<dbReference type="CDD" id="cd00077">
    <property type="entry name" value="HDc"/>
    <property type="match status" value="1"/>
</dbReference>
<dbReference type="InterPro" id="IPR003607">
    <property type="entry name" value="HD/PDEase_dom"/>
</dbReference>
<dbReference type="SUPFAM" id="SSF109604">
    <property type="entry name" value="HD-domain/PDEase-like"/>
    <property type="match status" value="1"/>
</dbReference>
<name>A0A2K8N7T3_9BACL</name>
<dbReference type="InterPro" id="IPR050135">
    <property type="entry name" value="dGTPase-like"/>
</dbReference>